<dbReference type="InterPro" id="IPR016153">
    <property type="entry name" value="Heat_shock_Hsp33_N"/>
</dbReference>
<dbReference type="Pfam" id="PF01430">
    <property type="entry name" value="HSP33"/>
    <property type="match status" value="1"/>
</dbReference>
<dbReference type="PIRSF" id="PIRSF005261">
    <property type="entry name" value="Heat_shock_Hsp33"/>
    <property type="match status" value="1"/>
</dbReference>
<dbReference type="Gene3D" id="3.90.1280.10">
    <property type="entry name" value="HSP33 redox switch-like"/>
    <property type="match status" value="1"/>
</dbReference>
<keyword evidence="3" id="KW-1015">Disulfide bond</keyword>
<dbReference type="Gene3D" id="3.55.30.10">
    <property type="entry name" value="Hsp33 domain"/>
    <property type="match status" value="1"/>
</dbReference>
<dbReference type="SUPFAM" id="SSF118352">
    <property type="entry name" value="HSP33 redox switch-like"/>
    <property type="match status" value="1"/>
</dbReference>
<dbReference type="GO" id="GO:0044183">
    <property type="term" value="F:protein folding chaperone"/>
    <property type="evidence" value="ECO:0007669"/>
    <property type="project" value="TreeGrafter"/>
</dbReference>
<comment type="caution">
    <text evidence="6">The sequence shown here is derived from an EMBL/GenBank/DDBJ whole genome shotgun (WGS) entry which is preliminary data.</text>
</comment>
<dbReference type="InterPro" id="IPR000397">
    <property type="entry name" value="Heat_shock_Hsp33"/>
</dbReference>
<organism evidence="6 7">
    <name type="scientific">Permianibacter aggregans</name>
    <dbReference type="NCBI Taxonomy" id="1510150"/>
    <lineage>
        <taxon>Bacteria</taxon>
        <taxon>Pseudomonadati</taxon>
        <taxon>Pseudomonadota</taxon>
        <taxon>Gammaproteobacteria</taxon>
        <taxon>Pseudomonadales</taxon>
        <taxon>Pseudomonadaceae</taxon>
        <taxon>Permianibacter</taxon>
    </lineage>
</organism>
<dbReference type="GO" id="GO:0051082">
    <property type="term" value="F:unfolded protein binding"/>
    <property type="evidence" value="ECO:0007669"/>
    <property type="project" value="InterPro"/>
</dbReference>
<dbReference type="OrthoDB" id="9793753at2"/>
<dbReference type="AlphaFoldDB" id="A0A4R6UTU6"/>
<dbReference type="PANTHER" id="PTHR30111:SF1">
    <property type="entry name" value="33 KDA CHAPERONIN"/>
    <property type="match status" value="1"/>
</dbReference>
<evidence type="ECO:0000256" key="5">
    <source>
        <dbReference type="ARBA" id="ARBA00023284"/>
    </source>
</evidence>
<name>A0A4R6UTU6_9GAMM</name>
<dbReference type="SUPFAM" id="SSF64397">
    <property type="entry name" value="Hsp33 domain"/>
    <property type="match status" value="1"/>
</dbReference>
<accession>A0A4R6UTU6</accession>
<keyword evidence="7" id="KW-1185">Reference proteome</keyword>
<keyword evidence="4" id="KW-0143">Chaperone</keyword>
<proteinExistence type="predicted"/>
<keyword evidence="5" id="KW-0676">Redox-active center</keyword>
<reference evidence="6 7" key="1">
    <citation type="submission" date="2019-03" db="EMBL/GenBank/DDBJ databases">
        <title>Genomic Encyclopedia of Type Strains, Phase IV (KMG-IV): sequencing the most valuable type-strain genomes for metagenomic binning, comparative biology and taxonomic classification.</title>
        <authorList>
            <person name="Goeker M."/>
        </authorList>
    </citation>
    <scope>NUCLEOTIDE SEQUENCE [LARGE SCALE GENOMIC DNA]</scope>
    <source>
        <strain evidence="6 7">DSM 103792</strain>
    </source>
</reference>
<sequence length="281" mass="31794">MWDQLHRFVFDGLSVRGVFVRLDASLARNLRSHPYPPPLQRLIAEATTAVGLLATTVKIKGRISLQFQSDGPVKLLLAESTDELGLRSVGQWQGDIPEGDFSALMAGGRMALSLLPEQGQQYQGVVPLDGETLADCLEHYFQQSEQLATRILLFNEGERSAGLMIQAMPGLQQHEDFHRIALLAETLKTEEAMNLPVETVLHRLYHEEQVRLFPSQAVRFHCRCSRERCRDSLLTLPVGDLQEMRAEEGETTIQCDFCGERYHFDDQALEQLIQEKQQQAH</sequence>
<dbReference type="CDD" id="cd00498">
    <property type="entry name" value="Hsp33"/>
    <property type="match status" value="1"/>
</dbReference>
<evidence type="ECO:0000313" key="6">
    <source>
        <dbReference type="EMBL" id="TDQ49676.1"/>
    </source>
</evidence>
<dbReference type="Proteomes" id="UP000295375">
    <property type="component" value="Unassembled WGS sequence"/>
</dbReference>
<keyword evidence="1" id="KW-0963">Cytoplasm</keyword>
<dbReference type="NCBIfam" id="NF001033">
    <property type="entry name" value="PRK00114.1"/>
    <property type="match status" value="1"/>
</dbReference>
<dbReference type="RefSeq" id="WP_133588199.1">
    <property type="nucleotide sequence ID" value="NZ_CP037953.1"/>
</dbReference>
<dbReference type="EMBL" id="SNYM01000003">
    <property type="protein sequence ID" value="TDQ49676.1"/>
    <property type="molecule type" value="Genomic_DNA"/>
</dbReference>
<evidence type="ECO:0000256" key="4">
    <source>
        <dbReference type="ARBA" id="ARBA00023186"/>
    </source>
</evidence>
<keyword evidence="2" id="KW-0862">Zinc</keyword>
<dbReference type="GO" id="GO:0042026">
    <property type="term" value="P:protein refolding"/>
    <property type="evidence" value="ECO:0007669"/>
    <property type="project" value="TreeGrafter"/>
</dbReference>
<dbReference type="Gene3D" id="1.10.287.480">
    <property type="entry name" value="helix hairpin bin"/>
    <property type="match status" value="1"/>
</dbReference>
<protein>
    <submittedName>
        <fullName evidence="6">Molecular chaperone Hsp33</fullName>
    </submittedName>
</protein>
<gene>
    <name evidence="6" type="ORF">EV696_10344</name>
</gene>
<dbReference type="PANTHER" id="PTHR30111">
    <property type="entry name" value="33 KDA CHAPERONIN"/>
    <property type="match status" value="1"/>
</dbReference>
<dbReference type="InterPro" id="IPR023212">
    <property type="entry name" value="Hsp33_helix_hairpin_bin_dom_sf"/>
</dbReference>
<dbReference type="GO" id="GO:0005737">
    <property type="term" value="C:cytoplasm"/>
    <property type="evidence" value="ECO:0007669"/>
    <property type="project" value="InterPro"/>
</dbReference>
<evidence type="ECO:0000256" key="3">
    <source>
        <dbReference type="ARBA" id="ARBA00023157"/>
    </source>
</evidence>
<evidence type="ECO:0000313" key="7">
    <source>
        <dbReference type="Proteomes" id="UP000295375"/>
    </source>
</evidence>
<evidence type="ECO:0000256" key="1">
    <source>
        <dbReference type="ARBA" id="ARBA00022490"/>
    </source>
</evidence>
<evidence type="ECO:0000256" key="2">
    <source>
        <dbReference type="ARBA" id="ARBA00022833"/>
    </source>
</evidence>
<dbReference type="InterPro" id="IPR016154">
    <property type="entry name" value="Heat_shock_Hsp33_C"/>
</dbReference>